<feature type="transmembrane region" description="Helical" evidence="1">
    <location>
        <begin position="84"/>
        <end position="102"/>
    </location>
</feature>
<proteinExistence type="predicted"/>
<organism evidence="2 3">
    <name type="scientific">Chitinophaga silvisoli</name>
    <dbReference type="NCBI Taxonomy" id="2291814"/>
    <lineage>
        <taxon>Bacteria</taxon>
        <taxon>Pseudomonadati</taxon>
        <taxon>Bacteroidota</taxon>
        <taxon>Chitinophagia</taxon>
        <taxon>Chitinophagales</taxon>
        <taxon>Chitinophagaceae</taxon>
        <taxon>Chitinophaga</taxon>
    </lineage>
</organism>
<sequence length="141" mass="16687">MDLAKFRVATKGIPIHTKISAWYFGSGMEGMNIYATFSGAGVQRTRKVSEEFYKVHQINDEVWMKYLPHESVILYADEQRKSPYVVRSVLILLAIGMLIVAWKVDIRNKKRWSEEARLRRLRRRHHKRHRRRGMSGNMDNL</sequence>
<evidence type="ECO:0000313" key="3">
    <source>
        <dbReference type="Proteomes" id="UP000261174"/>
    </source>
</evidence>
<comment type="caution">
    <text evidence="2">The sequence shown here is derived from an EMBL/GenBank/DDBJ whole genome shotgun (WGS) entry which is preliminary data.</text>
</comment>
<evidence type="ECO:0000313" key="2">
    <source>
        <dbReference type="EMBL" id="RFM33957.1"/>
    </source>
</evidence>
<gene>
    <name evidence="2" type="ORF">DXN04_18585</name>
</gene>
<keyword evidence="1" id="KW-0812">Transmembrane</keyword>
<dbReference type="Proteomes" id="UP000261174">
    <property type="component" value="Unassembled WGS sequence"/>
</dbReference>
<keyword evidence="3" id="KW-1185">Reference proteome</keyword>
<reference evidence="2 3" key="1">
    <citation type="submission" date="2018-08" db="EMBL/GenBank/DDBJ databases">
        <title>Chitinophaga sp. K20C18050901, a novel bacterium isolated from forest soil.</title>
        <authorList>
            <person name="Wang C."/>
        </authorList>
    </citation>
    <scope>NUCLEOTIDE SEQUENCE [LARGE SCALE GENOMIC DNA]</scope>
    <source>
        <strain evidence="2 3">K20C18050901</strain>
    </source>
</reference>
<evidence type="ECO:0000256" key="1">
    <source>
        <dbReference type="SAM" id="Phobius"/>
    </source>
</evidence>
<dbReference type="AlphaFoldDB" id="A0A3E1P195"/>
<keyword evidence="1" id="KW-0472">Membrane</keyword>
<accession>A0A3E1P195</accession>
<dbReference type="EMBL" id="QTJV01000006">
    <property type="protein sequence ID" value="RFM33957.1"/>
    <property type="molecule type" value="Genomic_DNA"/>
</dbReference>
<name>A0A3E1P195_9BACT</name>
<keyword evidence="1" id="KW-1133">Transmembrane helix</keyword>
<protein>
    <submittedName>
        <fullName evidence="2">Uncharacterized protein</fullName>
    </submittedName>
</protein>